<dbReference type="Pfam" id="PF00923">
    <property type="entry name" value="TAL_FSA"/>
    <property type="match status" value="1"/>
</dbReference>
<protein>
    <submittedName>
        <fullName evidence="4">Fructose-6-phosphate aldolase</fullName>
    </submittedName>
</protein>
<comment type="caution">
    <text evidence="4">The sequence shown here is derived from an EMBL/GenBank/DDBJ whole genome shotgun (WGS) entry which is preliminary data.</text>
</comment>
<dbReference type="InterPro" id="IPR004731">
    <property type="entry name" value="Transaldolase_3B/F6P_aldolase"/>
</dbReference>
<keyword evidence="3" id="KW-0704">Schiff base</keyword>
<dbReference type="GO" id="GO:0005737">
    <property type="term" value="C:cytoplasm"/>
    <property type="evidence" value="ECO:0007669"/>
    <property type="project" value="UniProtKB-SubCell"/>
</dbReference>
<dbReference type="InterPro" id="IPR013785">
    <property type="entry name" value="Aldolase_TIM"/>
</dbReference>
<dbReference type="GO" id="GO:0005975">
    <property type="term" value="P:carbohydrate metabolic process"/>
    <property type="evidence" value="ECO:0007669"/>
    <property type="project" value="InterPro"/>
</dbReference>
<dbReference type="NCBIfam" id="TIGR00875">
    <property type="entry name" value="fsa_talC_mipB"/>
    <property type="match status" value="1"/>
</dbReference>
<dbReference type="GO" id="GO:0016832">
    <property type="term" value="F:aldehyde-lyase activity"/>
    <property type="evidence" value="ECO:0007669"/>
    <property type="project" value="InterPro"/>
</dbReference>
<dbReference type="InterPro" id="IPR033919">
    <property type="entry name" value="TSA/FSA_arc/bac"/>
</dbReference>
<evidence type="ECO:0000313" key="4">
    <source>
        <dbReference type="EMBL" id="OGL87671.1"/>
    </source>
</evidence>
<gene>
    <name evidence="4" type="ORF">A3I42_01485</name>
</gene>
<evidence type="ECO:0000313" key="5">
    <source>
        <dbReference type="Proteomes" id="UP000178264"/>
    </source>
</evidence>
<organism evidence="4 5">
    <name type="scientific">Candidatus Uhrbacteria bacterium RIFCSPLOWO2_02_FULL_49_11</name>
    <dbReference type="NCBI Taxonomy" id="1802409"/>
    <lineage>
        <taxon>Bacteria</taxon>
        <taxon>Candidatus Uhriibacteriota</taxon>
    </lineage>
</organism>
<reference evidence="4 5" key="1">
    <citation type="journal article" date="2016" name="Nat. Commun.">
        <title>Thousands of microbial genomes shed light on interconnected biogeochemical processes in an aquifer system.</title>
        <authorList>
            <person name="Anantharaman K."/>
            <person name="Brown C.T."/>
            <person name="Hug L.A."/>
            <person name="Sharon I."/>
            <person name="Castelle C.J."/>
            <person name="Probst A.J."/>
            <person name="Thomas B.C."/>
            <person name="Singh A."/>
            <person name="Wilkins M.J."/>
            <person name="Karaoz U."/>
            <person name="Brodie E.L."/>
            <person name="Williams K.H."/>
            <person name="Hubbard S.S."/>
            <person name="Banfield J.F."/>
        </authorList>
    </citation>
    <scope>NUCLEOTIDE SEQUENCE [LARGE SCALE GENOMIC DNA]</scope>
</reference>
<dbReference type="PANTHER" id="PTHR10683:SF40">
    <property type="entry name" value="FRUCTOSE-6-PHOSPHATE ALDOLASE 1-RELATED"/>
    <property type="match status" value="1"/>
</dbReference>
<dbReference type="AlphaFoldDB" id="A0A1F7VB41"/>
<evidence type="ECO:0000256" key="3">
    <source>
        <dbReference type="ARBA" id="ARBA00023270"/>
    </source>
</evidence>
<dbReference type="Proteomes" id="UP000178264">
    <property type="component" value="Unassembled WGS sequence"/>
</dbReference>
<dbReference type="EMBL" id="MGER01000065">
    <property type="protein sequence ID" value="OGL87671.1"/>
    <property type="molecule type" value="Genomic_DNA"/>
</dbReference>
<accession>A0A1F7VB41</accession>
<dbReference type="CDD" id="cd00956">
    <property type="entry name" value="Transaldolase_FSA"/>
    <property type="match status" value="1"/>
</dbReference>
<dbReference type="InterPro" id="IPR001585">
    <property type="entry name" value="TAL/FSA"/>
</dbReference>
<dbReference type="PANTHER" id="PTHR10683">
    <property type="entry name" value="TRANSALDOLASE"/>
    <property type="match status" value="1"/>
</dbReference>
<keyword evidence="2" id="KW-0963">Cytoplasm</keyword>
<proteinExistence type="predicted"/>
<comment type="subcellular location">
    <subcellularLocation>
        <location evidence="1">Cytoplasm</location>
    </subcellularLocation>
</comment>
<evidence type="ECO:0000256" key="2">
    <source>
        <dbReference type="ARBA" id="ARBA00022490"/>
    </source>
</evidence>
<dbReference type="SUPFAM" id="SSF51569">
    <property type="entry name" value="Aldolase"/>
    <property type="match status" value="1"/>
</dbReference>
<evidence type="ECO:0000256" key="1">
    <source>
        <dbReference type="ARBA" id="ARBA00004496"/>
    </source>
</evidence>
<dbReference type="InterPro" id="IPR018225">
    <property type="entry name" value="Transaldolase_AS"/>
</dbReference>
<dbReference type="PROSITE" id="PS00958">
    <property type="entry name" value="TRANSALDOLASE_2"/>
    <property type="match status" value="1"/>
</dbReference>
<sequence length="219" mass="23465">MKLFIDSANLEEIKTAASWGILDGCTTNPTLAAKNGVTDFLSIAKQILSLVPGPVSLEVLSQDYAGMTREGIALAKLGKNAVVKLPTTIEGLKACRALTNKKISVNMTLVFSALQALLVAKAGATYVSPFVGRLDDAGHDGNEVVQEIIEIYDNYGFKTKILYASVRSPLHVKQAALMGCDIATCPFSVLEKLVQHPLTDTGLSKFLSDWKKSGLKPLV</sequence>
<dbReference type="Gene3D" id="3.20.20.70">
    <property type="entry name" value="Aldolase class I"/>
    <property type="match status" value="1"/>
</dbReference>
<dbReference type="FunFam" id="3.20.20.70:FF:000018">
    <property type="entry name" value="Probable transaldolase"/>
    <property type="match status" value="1"/>
</dbReference>
<name>A0A1F7VB41_9BACT</name>